<evidence type="ECO:0000313" key="4">
    <source>
        <dbReference type="Proteomes" id="UP000251960"/>
    </source>
</evidence>
<organism evidence="3 4">
    <name type="scientific">Zea mays</name>
    <name type="common">Maize</name>
    <dbReference type="NCBI Taxonomy" id="4577"/>
    <lineage>
        <taxon>Eukaryota</taxon>
        <taxon>Viridiplantae</taxon>
        <taxon>Streptophyta</taxon>
        <taxon>Embryophyta</taxon>
        <taxon>Tracheophyta</taxon>
        <taxon>Spermatophyta</taxon>
        <taxon>Magnoliopsida</taxon>
        <taxon>Liliopsida</taxon>
        <taxon>Poales</taxon>
        <taxon>Poaceae</taxon>
        <taxon>PACMAD clade</taxon>
        <taxon>Panicoideae</taxon>
        <taxon>Andropogonodae</taxon>
        <taxon>Andropogoneae</taxon>
        <taxon>Tripsacinae</taxon>
        <taxon>Zea</taxon>
    </lineage>
</organism>
<dbReference type="InterPro" id="IPR039865">
    <property type="entry name" value="PPP2R3C"/>
</dbReference>
<dbReference type="Proteomes" id="UP000251960">
    <property type="component" value="Chromosome 9"/>
</dbReference>
<comment type="subcellular location">
    <subcellularLocation>
        <location evidence="1">Cytoplasm</location>
    </subcellularLocation>
</comment>
<keyword evidence="2" id="KW-0963">Cytoplasm</keyword>
<dbReference type="GO" id="GO:0005737">
    <property type="term" value="C:cytoplasm"/>
    <property type="evidence" value="ECO:0007669"/>
    <property type="project" value="UniProtKB-SubCell"/>
</dbReference>
<reference evidence="3 4" key="1">
    <citation type="journal article" date="2018" name="Nat. Genet.">
        <title>Extensive intraspecific gene order and gene structural variations between Mo17 and other maize genomes.</title>
        <authorList>
            <person name="Sun S."/>
            <person name="Zhou Y."/>
            <person name="Chen J."/>
            <person name="Shi J."/>
            <person name="Zhao H."/>
            <person name="Zhao H."/>
            <person name="Song W."/>
            <person name="Zhang M."/>
            <person name="Cui Y."/>
            <person name="Dong X."/>
            <person name="Liu H."/>
            <person name="Ma X."/>
            <person name="Jiao Y."/>
            <person name="Wang B."/>
            <person name="Wei X."/>
            <person name="Stein J.C."/>
            <person name="Glaubitz J.C."/>
            <person name="Lu F."/>
            <person name="Yu G."/>
            <person name="Liang C."/>
            <person name="Fengler K."/>
            <person name="Li B."/>
            <person name="Rafalski A."/>
            <person name="Schnable P.S."/>
            <person name="Ware D.H."/>
            <person name="Buckler E.S."/>
            <person name="Lai J."/>
        </authorList>
    </citation>
    <scope>NUCLEOTIDE SEQUENCE [LARGE SCALE GENOMIC DNA]</scope>
    <source>
        <strain evidence="4">cv. Missouri 17</strain>
        <tissue evidence="3">Seedling</tissue>
    </source>
</reference>
<dbReference type="EMBL" id="NCVQ01000010">
    <property type="protein sequence ID" value="PWZ05447.1"/>
    <property type="molecule type" value="Genomic_DNA"/>
</dbReference>
<dbReference type="GO" id="GO:0035303">
    <property type="term" value="P:regulation of dephosphorylation"/>
    <property type="evidence" value="ECO:0007669"/>
    <property type="project" value="InterPro"/>
</dbReference>
<evidence type="ECO:0000256" key="2">
    <source>
        <dbReference type="ARBA" id="ARBA00022490"/>
    </source>
</evidence>
<dbReference type="AlphaFoldDB" id="A0A3L6DBJ3"/>
<proteinExistence type="predicted"/>
<evidence type="ECO:0000256" key="1">
    <source>
        <dbReference type="ARBA" id="ARBA00004496"/>
    </source>
</evidence>
<protein>
    <submittedName>
        <fullName evidence="3">Putative serine/threonine-protein phosphatase 2A regulatory subunit B'' subunit TON2</fullName>
    </submittedName>
</protein>
<evidence type="ECO:0000313" key="3">
    <source>
        <dbReference type="EMBL" id="PWZ05447.1"/>
    </source>
</evidence>
<dbReference type="PANTHER" id="PTHR12085:SF3">
    <property type="entry name" value="SERINE_THREONINE-PROTEIN PHOSPHATASE 2A REGULATORY SUBUNIT B'' SUBUNIT GAMMA"/>
    <property type="match status" value="1"/>
</dbReference>
<accession>A0A3L6DBJ3</accession>
<comment type="caution">
    <text evidence="3">The sequence shown here is derived from an EMBL/GenBank/DDBJ whole genome shotgun (WGS) entry which is preliminary data.</text>
</comment>
<dbReference type="PANTHER" id="PTHR12085">
    <property type="entry name" value="SERINE/THREONINE-PROTEIN PHOSPHATASE 2A REGULATORY SUBUNIT B'' SUBUNIT GAMMA"/>
    <property type="match status" value="1"/>
</dbReference>
<gene>
    <name evidence="3" type="primary">TON2_3</name>
    <name evidence="3" type="ORF">Zm00014a_008054</name>
</gene>
<sequence length="118" mass="13186">MPWVRNLRRFVDTGVGLGSEALMAVDFGGDSLGKKMVISEEKPEEGSISSRVQRLAKYRFLKKQSELLLNADDLDAMWVCLRENCVIDDATGAKKVRFLFDVFYTTSASFVLGSMAHC</sequence>
<name>A0A3L6DBJ3_MAIZE</name>